<organism evidence="2 3">
    <name type="scientific">Massarina eburnea CBS 473.64</name>
    <dbReference type="NCBI Taxonomy" id="1395130"/>
    <lineage>
        <taxon>Eukaryota</taxon>
        <taxon>Fungi</taxon>
        <taxon>Dikarya</taxon>
        <taxon>Ascomycota</taxon>
        <taxon>Pezizomycotina</taxon>
        <taxon>Dothideomycetes</taxon>
        <taxon>Pleosporomycetidae</taxon>
        <taxon>Pleosporales</taxon>
        <taxon>Massarineae</taxon>
        <taxon>Massarinaceae</taxon>
        <taxon>Massarina</taxon>
    </lineage>
</organism>
<dbReference type="EMBL" id="MU006778">
    <property type="protein sequence ID" value="KAF2644660.1"/>
    <property type="molecule type" value="Genomic_DNA"/>
</dbReference>
<dbReference type="Proteomes" id="UP000799753">
    <property type="component" value="Unassembled WGS sequence"/>
</dbReference>
<feature type="region of interest" description="Disordered" evidence="1">
    <location>
        <begin position="56"/>
        <end position="88"/>
    </location>
</feature>
<protein>
    <submittedName>
        <fullName evidence="2">Uncharacterized protein</fullName>
    </submittedName>
</protein>
<sequence>MNVALYYYSAHFNRHSSSSSSSSSATTGTDSAAFVALTLPSFSTRGAFFAVPLASSSSPSPSSPSSSPPSSSSPGASSSSSSSSSSLPSSLETRVFFLGAVHLISQEPAARRIYLRGASSSESSSSSKFEPSESSYLRARVLVATGSLWTASRSDRGIKPDEMNRPESQQCNGDGRRTGYQADRHQDSCAATTKSGGALQQHQFENMTVCDHNGDIFGHSRQVGAVA</sequence>
<name>A0A6A6SAR7_9PLEO</name>
<evidence type="ECO:0000256" key="1">
    <source>
        <dbReference type="SAM" id="MobiDB-lite"/>
    </source>
</evidence>
<dbReference type="AlphaFoldDB" id="A0A6A6SAR7"/>
<feature type="region of interest" description="Disordered" evidence="1">
    <location>
        <begin position="153"/>
        <end position="182"/>
    </location>
</feature>
<proteinExistence type="predicted"/>
<reference evidence="2" key="1">
    <citation type="journal article" date="2020" name="Stud. Mycol.">
        <title>101 Dothideomycetes genomes: a test case for predicting lifestyles and emergence of pathogens.</title>
        <authorList>
            <person name="Haridas S."/>
            <person name="Albert R."/>
            <person name="Binder M."/>
            <person name="Bloem J."/>
            <person name="Labutti K."/>
            <person name="Salamov A."/>
            <person name="Andreopoulos B."/>
            <person name="Baker S."/>
            <person name="Barry K."/>
            <person name="Bills G."/>
            <person name="Bluhm B."/>
            <person name="Cannon C."/>
            <person name="Castanera R."/>
            <person name="Culley D."/>
            <person name="Daum C."/>
            <person name="Ezra D."/>
            <person name="Gonzalez J."/>
            <person name="Henrissat B."/>
            <person name="Kuo A."/>
            <person name="Liang C."/>
            <person name="Lipzen A."/>
            <person name="Lutzoni F."/>
            <person name="Magnuson J."/>
            <person name="Mondo S."/>
            <person name="Nolan M."/>
            <person name="Ohm R."/>
            <person name="Pangilinan J."/>
            <person name="Park H.-J."/>
            <person name="Ramirez L."/>
            <person name="Alfaro M."/>
            <person name="Sun H."/>
            <person name="Tritt A."/>
            <person name="Yoshinaga Y."/>
            <person name="Zwiers L.-H."/>
            <person name="Turgeon B."/>
            <person name="Goodwin S."/>
            <person name="Spatafora J."/>
            <person name="Crous P."/>
            <person name="Grigoriev I."/>
        </authorList>
    </citation>
    <scope>NUCLEOTIDE SEQUENCE</scope>
    <source>
        <strain evidence="2">CBS 473.64</strain>
    </source>
</reference>
<accession>A0A6A6SAR7</accession>
<keyword evidence="3" id="KW-1185">Reference proteome</keyword>
<feature type="compositionally biased region" description="Basic and acidic residues" evidence="1">
    <location>
        <begin position="153"/>
        <end position="165"/>
    </location>
</feature>
<evidence type="ECO:0000313" key="3">
    <source>
        <dbReference type="Proteomes" id="UP000799753"/>
    </source>
</evidence>
<gene>
    <name evidence="2" type="ORF">P280DRAFT_176554</name>
</gene>
<evidence type="ECO:0000313" key="2">
    <source>
        <dbReference type="EMBL" id="KAF2644660.1"/>
    </source>
</evidence>